<feature type="compositionally biased region" description="Polar residues" evidence="1">
    <location>
        <begin position="138"/>
        <end position="150"/>
    </location>
</feature>
<proteinExistence type="predicted"/>
<dbReference type="EMBL" id="MN739383">
    <property type="protein sequence ID" value="QHT01888.1"/>
    <property type="molecule type" value="Genomic_DNA"/>
</dbReference>
<evidence type="ECO:0000256" key="1">
    <source>
        <dbReference type="SAM" id="MobiDB-lite"/>
    </source>
</evidence>
<protein>
    <submittedName>
        <fullName evidence="3">Uncharacterized protein</fullName>
    </submittedName>
</protein>
<organism evidence="3">
    <name type="scientific">viral metagenome</name>
    <dbReference type="NCBI Taxonomy" id="1070528"/>
    <lineage>
        <taxon>unclassified sequences</taxon>
        <taxon>metagenomes</taxon>
        <taxon>organismal metagenomes</taxon>
    </lineage>
</organism>
<dbReference type="AlphaFoldDB" id="A0A6C0CBC0"/>
<evidence type="ECO:0000256" key="2">
    <source>
        <dbReference type="SAM" id="Phobius"/>
    </source>
</evidence>
<keyword evidence="2" id="KW-0472">Membrane</keyword>
<evidence type="ECO:0000313" key="3">
    <source>
        <dbReference type="EMBL" id="QHT01888.1"/>
    </source>
</evidence>
<feature type="region of interest" description="Disordered" evidence="1">
    <location>
        <begin position="125"/>
        <end position="150"/>
    </location>
</feature>
<feature type="compositionally biased region" description="Basic and acidic residues" evidence="1">
    <location>
        <begin position="127"/>
        <end position="137"/>
    </location>
</feature>
<keyword evidence="2" id="KW-0812">Transmembrane</keyword>
<reference evidence="3" key="1">
    <citation type="journal article" date="2020" name="Nature">
        <title>Giant virus diversity and host interactions through global metagenomics.</title>
        <authorList>
            <person name="Schulz F."/>
            <person name="Roux S."/>
            <person name="Paez-Espino D."/>
            <person name="Jungbluth S."/>
            <person name="Walsh D.A."/>
            <person name="Denef V.J."/>
            <person name="McMahon K.D."/>
            <person name="Konstantinidis K.T."/>
            <person name="Eloe-Fadrosh E.A."/>
            <person name="Kyrpides N.C."/>
            <person name="Woyke T."/>
        </authorList>
    </citation>
    <scope>NUCLEOTIDE SEQUENCE</scope>
    <source>
        <strain evidence="3">GVMAG-M-3300020523-10</strain>
    </source>
</reference>
<feature type="transmembrane region" description="Helical" evidence="2">
    <location>
        <begin position="20"/>
        <end position="45"/>
    </location>
</feature>
<name>A0A6C0CBC0_9ZZZZ</name>
<accession>A0A6C0CBC0</accession>
<keyword evidence="2" id="KW-1133">Transmembrane helix</keyword>
<sequence length="150" mass="17622">MVSILKYLNLRDPNDRMLVYSLLILKKVLILYFIAIIFMFFVSLFTKSNNGKIIEGNMDWFKSDAQKRREYEALMARAALIRELQERERQRCLISTSANFRSCGPIYYFPEAHFKLGSDQSHAKSQNKFDRSKKPDRGQTSYANTQISIY</sequence>